<evidence type="ECO:0000313" key="2">
    <source>
        <dbReference type="EMBL" id="MBB5036290.1"/>
    </source>
</evidence>
<keyword evidence="3" id="KW-1185">Reference proteome</keyword>
<dbReference type="Proteomes" id="UP000534294">
    <property type="component" value="Unassembled WGS sequence"/>
</dbReference>
<proteinExistence type="predicted"/>
<evidence type="ECO:0000256" key="1">
    <source>
        <dbReference type="SAM" id="MobiDB-lite"/>
    </source>
</evidence>
<organism evidence="2 3">
    <name type="scientific">Prosthecobacter dejongeii</name>
    <dbReference type="NCBI Taxonomy" id="48465"/>
    <lineage>
        <taxon>Bacteria</taxon>
        <taxon>Pseudomonadati</taxon>
        <taxon>Verrucomicrobiota</taxon>
        <taxon>Verrucomicrobiia</taxon>
        <taxon>Verrucomicrobiales</taxon>
        <taxon>Verrucomicrobiaceae</taxon>
        <taxon>Prosthecobacter</taxon>
    </lineage>
</organism>
<dbReference type="AlphaFoldDB" id="A0A7W8DNN7"/>
<comment type="caution">
    <text evidence="2">The sequence shown here is derived from an EMBL/GenBank/DDBJ whole genome shotgun (WGS) entry which is preliminary data.</text>
</comment>
<feature type="region of interest" description="Disordered" evidence="1">
    <location>
        <begin position="21"/>
        <end position="47"/>
    </location>
</feature>
<dbReference type="EMBL" id="JACHIF010000001">
    <property type="protein sequence ID" value="MBB5036290.1"/>
    <property type="molecule type" value="Genomic_DNA"/>
</dbReference>
<sequence length="68" mass="7536">MISSRSVFNFELSKAHSLSPQELGGDAKVRGWSQPAEPRSQKVPYSSKRHLHALCTVPPPSPRVLKII</sequence>
<reference evidence="2 3" key="1">
    <citation type="submission" date="2020-08" db="EMBL/GenBank/DDBJ databases">
        <title>Genomic Encyclopedia of Type Strains, Phase IV (KMG-IV): sequencing the most valuable type-strain genomes for metagenomic binning, comparative biology and taxonomic classification.</title>
        <authorList>
            <person name="Goeker M."/>
        </authorList>
    </citation>
    <scope>NUCLEOTIDE SEQUENCE [LARGE SCALE GENOMIC DNA]</scope>
    <source>
        <strain evidence="2 3">DSM 12251</strain>
    </source>
</reference>
<gene>
    <name evidence="2" type="ORF">HNQ64_000524</name>
</gene>
<evidence type="ECO:0000313" key="3">
    <source>
        <dbReference type="Proteomes" id="UP000534294"/>
    </source>
</evidence>
<name>A0A7W8DNN7_9BACT</name>
<accession>A0A7W8DNN7</accession>
<protein>
    <submittedName>
        <fullName evidence="2">Uncharacterized protein</fullName>
    </submittedName>
</protein>